<dbReference type="EnsemblMetazoa" id="HelroT76486">
    <property type="protein sequence ID" value="HelroP76486"/>
    <property type="gene ID" value="HelroG76486"/>
</dbReference>
<dbReference type="Pfam" id="PF01388">
    <property type="entry name" value="ARID"/>
    <property type="match status" value="1"/>
</dbReference>
<dbReference type="HOGENOM" id="CLU_1551460_0_0_1"/>
<reference evidence="4" key="1">
    <citation type="submission" date="2012-12" db="EMBL/GenBank/DDBJ databases">
        <authorList>
            <person name="Hellsten U."/>
            <person name="Grimwood J."/>
            <person name="Chapman J.A."/>
            <person name="Shapiro H."/>
            <person name="Aerts A."/>
            <person name="Otillar R.P."/>
            <person name="Terry A.Y."/>
            <person name="Boore J.L."/>
            <person name="Simakov O."/>
            <person name="Marletaz F."/>
            <person name="Cho S.-J."/>
            <person name="Edsinger-Gonzales E."/>
            <person name="Havlak P."/>
            <person name="Kuo D.-H."/>
            <person name="Larsson T."/>
            <person name="Lv J."/>
            <person name="Arendt D."/>
            <person name="Savage R."/>
            <person name="Osoegawa K."/>
            <person name="de Jong P."/>
            <person name="Lindberg D.R."/>
            <person name="Seaver E.C."/>
            <person name="Weisblat D.A."/>
            <person name="Putnam N.H."/>
            <person name="Grigoriev I.V."/>
            <person name="Rokhsar D.S."/>
        </authorList>
    </citation>
    <scope>NUCLEOTIDE SEQUENCE</scope>
</reference>
<dbReference type="EMBL" id="AMQM01003605">
    <property type="status" value="NOT_ANNOTATED_CDS"/>
    <property type="molecule type" value="Genomic_DNA"/>
</dbReference>
<dbReference type="Proteomes" id="UP000015101">
    <property type="component" value="Unassembled WGS sequence"/>
</dbReference>
<dbReference type="SUPFAM" id="SSF46774">
    <property type="entry name" value="ARID-like"/>
    <property type="match status" value="1"/>
</dbReference>
<evidence type="ECO:0000313" key="2">
    <source>
        <dbReference type="EMBL" id="ESO07267.1"/>
    </source>
</evidence>
<dbReference type="GO" id="GO:0016514">
    <property type="term" value="C:SWI/SNF complex"/>
    <property type="evidence" value="ECO:0007669"/>
    <property type="project" value="InterPro"/>
</dbReference>
<proteinExistence type="predicted"/>
<gene>
    <name evidence="3" type="primary">20215303</name>
    <name evidence="2" type="ORF">HELRODRAFT_76486</name>
</gene>
<dbReference type="InterPro" id="IPR021906">
    <property type="entry name" value="BAF250/Osa"/>
</dbReference>
<feature type="domain" description="ARID" evidence="1">
    <location>
        <begin position="15"/>
        <end position="106"/>
    </location>
</feature>
<dbReference type="GO" id="GO:0006338">
    <property type="term" value="P:chromatin remodeling"/>
    <property type="evidence" value="ECO:0007669"/>
    <property type="project" value="InterPro"/>
</dbReference>
<dbReference type="InterPro" id="IPR036431">
    <property type="entry name" value="ARID_dom_sf"/>
</dbReference>
<organism evidence="3 4">
    <name type="scientific">Helobdella robusta</name>
    <name type="common">Californian leech</name>
    <dbReference type="NCBI Taxonomy" id="6412"/>
    <lineage>
        <taxon>Eukaryota</taxon>
        <taxon>Metazoa</taxon>
        <taxon>Spiralia</taxon>
        <taxon>Lophotrochozoa</taxon>
        <taxon>Annelida</taxon>
        <taxon>Clitellata</taxon>
        <taxon>Hirudinea</taxon>
        <taxon>Rhynchobdellida</taxon>
        <taxon>Glossiphoniidae</taxon>
        <taxon>Helobdella</taxon>
    </lineage>
</organism>
<dbReference type="CTD" id="20215303"/>
<dbReference type="STRING" id="6412.T1G2K5"/>
<dbReference type="GeneID" id="20215303"/>
<evidence type="ECO:0000259" key="1">
    <source>
        <dbReference type="PROSITE" id="PS51011"/>
    </source>
</evidence>
<dbReference type="PANTHER" id="PTHR12656">
    <property type="entry name" value="BRG-1 ASSOCIATED FACTOR 250 BAF250"/>
    <property type="match status" value="1"/>
</dbReference>
<reference evidence="2 4" key="2">
    <citation type="journal article" date="2013" name="Nature">
        <title>Insights into bilaterian evolution from three spiralian genomes.</title>
        <authorList>
            <person name="Simakov O."/>
            <person name="Marletaz F."/>
            <person name="Cho S.J."/>
            <person name="Edsinger-Gonzales E."/>
            <person name="Havlak P."/>
            <person name="Hellsten U."/>
            <person name="Kuo D.H."/>
            <person name="Larsson T."/>
            <person name="Lv J."/>
            <person name="Arendt D."/>
            <person name="Savage R."/>
            <person name="Osoegawa K."/>
            <person name="de Jong P."/>
            <person name="Grimwood J."/>
            <person name="Chapman J.A."/>
            <person name="Shapiro H."/>
            <person name="Aerts A."/>
            <person name="Otillar R.P."/>
            <person name="Terry A.Y."/>
            <person name="Boore J.L."/>
            <person name="Grigoriev I.V."/>
            <person name="Lindberg D.R."/>
            <person name="Seaver E.C."/>
            <person name="Weisblat D.A."/>
            <person name="Putnam N.H."/>
            <person name="Rokhsar D.S."/>
        </authorList>
    </citation>
    <scope>NUCLEOTIDE SEQUENCE</scope>
</reference>
<dbReference type="SMART" id="SM00501">
    <property type="entry name" value="BRIGHT"/>
    <property type="match status" value="1"/>
</dbReference>
<dbReference type="GO" id="GO:0003677">
    <property type="term" value="F:DNA binding"/>
    <property type="evidence" value="ECO:0007669"/>
    <property type="project" value="InterPro"/>
</dbReference>
<dbReference type="PROSITE" id="PS51011">
    <property type="entry name" value="ARID"/>
    <property type="match status" value="1"/>
</dbReference>
<name>T1G2K5_HELRO</name>
<dbReference type="KEGG" id="hro:HELRODRAFT_76486"/>
<dbReference type="PANTHER" id="PTHR12656:SF5">
    <property type="entry name" value="TRITHORAX GROUP PROTEIN OSA"/>
    <property type="match status" value="1"/>
</dbReference>
<dbReference type="OrthoDB" id="10044343at2759"/>
<accession>T1G2K5</accession>
<dbReference type="RefSeq" id="XP_009014645.1">
    <property type="nucleotide sequence ID" value="XM_009016397.1"/>
</dbReference>
<dbReference type="CDD" id="cd16865">
    <property type="entry name" value="ARID_ARID1A-like"/>
    <property type="match status" value="1"/>
</dbReference>
<sequence length="173" mass="19492">SNNPALTRLCEMGREPERTPFLEKLFTFMQNRGTPITSLPSICKQVIDLFSLYFLVKEMGGMDELNKSKKWRDISSNMGLGSSSSAGFTLKKNYAKYLYPFECKFDRGDIDPLPFLSSLDSLGGLAKRDASAFASSKKGLSDKPNVDTNGECVSFFWRKNFIENVFLQLIRIA</sequence>
<evidence type="ECO:0000313" key="4">
    <source>
        <dbReference type="Proteomes" id="UP000015101"/>
    </source>
</evidence>
<dbReference type="EMBL" id="KB096222">
    <property type="protein sequence ID" value="ESO07267.1"/>
    <property type="molecule type" value="Genomic_DNA"/>
</dbReference>
<reference evidence="3" key="3">
    <citation type="submission" date="2015-06" db="UniProtKB">
        <authorList>
            <consortium name="EnsemblMetazoa"/>
        </authorList>
    </citation>
    <scope>IDENTIFICATION</scope>
</reference>
<dbReference type="AlphaFoldDB" id="T1G2K5"/>
<keyword evidence="4" id="KW-1185">Reference proteome</keyword>
<dbReference type="SMART" id="SM01014">
    <property type="entry name" value="ARID"/>
    <property type="match status" value="1"/>
</dbReference>
<dbReference type="InterPro" id="IPR001606">
    <property type="entry name" value="ARID_dom"/>
</dbReference>
<protein>
    <recommendedName>
        <fullName evidence="1">ARID domain-containing protein</fullName>
    </recommendedName>
</protein>
<evidence type="ECO:0000313" key="3">
    <source>
        <dbReference type="EnsemblMetazoa" id="HelroP76486"/>
    </source>
</evidence>
<dbReference type="Gene3D" id="1.10.150.60">
    <property type="entry name" value="ARID DNA-binding domain"/>
    <property type="match status" value="1"/>
</dbReference>
<dbReference type="InParanoid" id="T1G2K5"/>
<dbReference type="GO" id="GO:0035060">
    <property type="term" value="C:brahma complex"/>
    <property type="evidence" value="ECO:0007669"/>
    <property type="project" value="InterPro"/>
</dbReference>
<dbReference type="eggNOG" id="KOG2510">
    <property type="taxonomic scope" value="Eukaryota"/>
</dbReference>